<accession>A0ACC0C379</accession>
<gene>
    <name evidence="1" type="ORF">M9H77_10237</name>
</gene>
<evidence type="ECO:0000313" key="2">
    <source>
        <dbReference type="Proteomes" id="UP001060085"/>
    </source>
</evidence>
<dbReference type="Proteomes" id="UP001060085">
    <property type="component" value="Linkage Group LG02"/>
</dbReference>
<proteinExistence type="predicted"/>
<organism evidence="1 2">
    <name type="scientific">Catharanthus roseus</name>
    <name type="common">Madagascar periwinkle</name>
    <name type="synonym">Vinca rosea</name>
    <dbReference type="NCBI Taxonomy" id="4058"/>
    <lineage>
        <taxon>Eukaryota</taxon>
        <taxon>Viridiplantae</taxon>
        <taxon>Streptophyta</taxon>
        <taxon>Embryophyta</taxon>
        <taxon>Tracheophyta</taxon>
        <taxon>Spermatophyta</taxon>
        <taxon>Magnoliopsida</taxon>
        <taxon>eudicotyledons</taxon>
        <taxon>Gunneridae</taxon>
        <taxon>Pentapetalae</taxon>
        <taxon>asterids</taxon>
        <taxon>lamiids</taxon>
        <taxon>Gentianales</taxon>
        <taxon>Apocynaceae</taxon>
        <taxon>Rauvolfioideae</taxon>
        <taxon>Vinceae</taxon>
        <taxon>Catharanthinae</taxon>
        <taxon>Catharanthus</taxon>
    </lineage>
</organism>
<reference evidence="2" key="1">
    <citation type="journal article" date="2023" name="Nat. Plants">
        <title>Single-cell RNA sequencing provides a high-resolution roadmap for understanding the multicellular compartmentation of specialized metabolism.</title>
        <authorList>
            <person name="Sun S."/>
            <person name="Shen X."/>
            <person name="Li Y."/>
            <person name="Li Y."/>
            <person name="Wang S."/>
            <person name="Li R."/>
            <person name="Zhang H."/>
            <person name="Shen G."/>
            <person name="Guo B."/>
            <person name="Wei J."/>
            <person name="Xu J."/>
            <person name="St-Pierre B."/>
            <person name="Chen S."/>
            <person name="Sun C."/>
        </authorList>
    </citation>
    <scope>NUCLEOTIDE SEQUENCE [LARGE SCALE GENOMIC DNA]</scope>
</reference>
<dbReference type="EMBL" id="CM044702">
    <property type="protein sequence ID" value="KAI5679287.1"/>
    <property type="molecule type" value="Genomic_DNA"/>
</dbReference>
<protein>
    <submittedName>
        <fullName evidence="1">Uncharacterized protein</fullName>
    </submittedName>
</protein>
<comment type="caution">
    <text evidence="1">The sequence shown here is derived from an EMBL/GenBank/DDBJ whole genome shotgun (WGS) entry which is preliminary data.</text>
</comment>
<name>A0ACC0C379_CATRO</name>
<evidence type="ECO:0000313" key="1">
    <source>
        <dbReference type="EMBL" id="KAI5679287.1"/>
    </source>
</evidence>
<sequence>MRKSFLLSLLLLLATTTNFGLIKSLEVTDKDVSSEENLWDLYEKWRSHHTVSRDLTEKQRRFNVFKANALHVHKSNKMDKPYKLKLNKFADMTNHEFRNYYSSKIKHFRMLHGNRGETGFMYENAKDVPVSVDWRKQGAVTAVKDQGRCGSCWAFSTVVGVEGINKIKAGKLVSLSEQELVDCESDNEGCNGGLMEKAYEFIKKKGGITTEGAYPYRARDENCDFEKMNAPVVKIDGFEMVPENDEEALLKAVANQPVSVAIDASGGDMQFYSEGVYTGPCGTELDHGVAVVGYGATRDGTKYWIVKNSWGTDWGEQGYIRMERGTQSEGGICGIAMEASYPLKLSPDNPKPSSKEEL</sequence>
<keyword evidence="2" id="KW-1185">Reference proteome</keyword>